<protein>
    <submittedName>
        <fullName evidence="3">Right-handed parallel beta-helix repeat-containing protein</fullName>
    </submittedName>
</protein>
<evidence type="ECO:0000256" key="1">
    <source>
        <dbReference type="SAM" id="SignalP"/>
    </source>
</evidence>
<dbReference type="Gene3D" id="2.160.20.10">
    <property type="entry name" value="Single-stranded right-handed beta-helix, Pectin lyase-like"/>
    <property type="match status" value="2"/>
</dbReference>
<keyword evidence="4" id="KW-1185">Reference proteome</keyword>
<sequence length="739" mass="83397">MNKLYRIRIPLLLWLATSSLPALSHAAEKTATTYYISNQSSGSSDGSFEYPFTSLEAAKKAIREQRKNHALNGPIEIYIREGDYFLEKTVEFNINDSGTQQYPITYAAYKDEEVNLIGGTRIPLRDFEVVTSPTTLSRLPETAQGKVLSINLEQRGISKLGKMSQFGHSTGFLNAVTPYKDGTPTPQLYYNKLSMQIARWPNHDFAKVDQVTQNGSVPRHWMDDMKFSENKSVLATYIPPAERENPPLGFKFILNNDRMQQWAQAEDAWMFGYWYWDWSDQSVKIKNIDTQTREISSVQPSAYGIREEQRFYVYNLLEEIDMPGEWYLNRENSTLYFYPPEGAKDGEVTISLLEQPMIQLTDVSNVTFSGINIGTSRNSAFSISGGSNCLIKNSTISKLGKTAISIEGGKAHGVVNCHVYDLAADGIHIKGGDRHTLEPAGHYIENCHIHNFGQQAKTYKPAIKISGVGNRASHNTIHNGPHAGLIFAGNDHVIQFNEIYDVVNESQDMGAIYSGRDLTARGTIIRHNFIHDINGVEGGHPYLIHGIYFDDLYSGCSVFGNVFKNMPTGVMVNGGRDHNISNNIFIDISNKPIIIATSGFMSWQQKHWKNHSYGLKFDPRRDDITSQGGPAVPWDKAPYDKYPNMTNIIDDEPRHPKYNQSTKNVFINSEKTFIWVRGEVDFAEDRVQEYTNIRDNFKTETAPGFVNAETMNFGLKSNSIVYQKIPGFEPIPFESIGRQ</sequence>
<dbReference type="InterPro" id="IPR011050">
    <property type="entry name" value="Pectin_lyase_fold/virulence"/>
</dbReference>
<dbReference type="RefSeq" id="WP_308984639.1">
    <property type="nucleotide sequence ID" value="NZ_JARXIC010000009.1"/>
</dbReference>
<organism evidence="3 4">
    <name type="scientific">Thalassobacterium sedimentorum</name>
    <dbReference type="NCBI Taxonomy" id="3041258"/>
    <lineage>
        <taxon>Bacteria</taxon>
        <taxon>Pseudomonadati</taxon>
        <taxon>Verrucomicrobiota</taxon>
        <taxon>Opitutia</taxon>
        <taxon>Puniceicoccales</taxon>
        <taxon>Coraliomargaritaceae</taxon>
        <taxon>Thalassobacterium</taxon>
    </lineage>
</organism>
<feature type="signal peptide" evidence="1">
    <location>
        <begin position="1"/>
        <end position="26"/>
    </location>
</feature>
<dbReference type="InterPro" id="IPR039448">
    <property type="entry name" value="Beta_helix"/>
</dbReference>
<accession>A0ABU1AH64</accession>
<evidence type="ECO:0000259" key="2">
    <source>
        <dbReference type="Pfam" id="PF13229"/>
    </source>
</evidence>
<gene>
    <name evidence="3" type="ORF">QEH59_06955</name>
</gene>
<comment type="caution">
    <text evidence="3">The sequence shown here is derived from an EMBL/GenBank/DDBJ whole genome shotgun (WGS) entry which is preliminary data.</text>
</comment>
<dbReference type="Proteomes" id="UP001243717">
    <property type="component" value="Unassembled WGS sequence"/>
</dbReference>
<dbReference type="InterPro" id="IPR006626">
    <property type="entry name" value="PbH1"/>
</dbReference>
<feature type="chain" id="PRO_5045566701" evidence="1">
    <location>
        <begin position="27"/>
        <end position="739"/>
    </location>
</feature>
<dbReference type="EMBL" id="JARXIC010000009">
    <property type="protein sequence ID" value="MDQ8194156.1"/>
    <property type="molecule type" value="Genomic_DNA"/>
</dbReference>
<dbReference type="Pfam" id="PF13229">
    <property type="entry name" value="Beta_helix"/>
    <property type="match status" value="1"/>
</dbReference>
<dbReference type="PANTHER" id="PTHR36453">
    <property type="entry name" value="SECRETED PROTEIN-RELATED"/>
    <property type="match status" value="1"/>
</dbReference>
<feature type="domain" description="Right handed beta helix" evidence="2">
    <location>
        <begin position="414"/>
        <end position="585"/>
    </location>
</feature>
<dbReference type="InterPro" id="IPR012334">
    <property type="entry name" value="Pectin_lyas_fold"/>
</dbReference>
<name>A0ABU1AH64_9BACT</name>
<keyword evidence="1" id="KW-0732">Signal</keyword>
<evidence type="ECO:0000313" key="4">
    <source>
        <dbReference type="Proteomes" id="UP001243717"/>
    </source>
</evidence>
<evidence type="ECO:0000313" key="3">
    <source>
        <dbReference type="EMBL" id="MDQ8194156.1"/>
    </source>
</evidence>
<reference evidence="3 4" key="1">
    <citation type="submission" date="2023-04" db="EMBL/GenBank/DDBJ databases">
        <title>A novel bacteria isolated from coastal sediment.</title>
        <authorList>
            <person name="Liu X.-J."/>
            <person name="Du Z.-J."/>
        </authorList>
    </citation>
    <scope>NUCLEOTIDE SEQUENCE [LARGE SCALE GENOMIC DNA]</scope>
    <source>
        <strain evidence="3 4">SDUM461004</strain>
    </source>
</reference>
<dbReference type="PANTHER" id="PTHR36453:SF1">
    <property type="entry name" value="RIGHT HANDED BETA HELIX DOMAIN-CONTAINING PROTEIN"/>
    <property type="match status" value="1"/>
</dbReference>
<dbReference type="SUPFAM" id="SSF51126">
    <property type="entry name" value="Pectin lyase-like"/>
    <property type="match status" value="1"/>
</dbReference>
<proteinExistence type="predicted"/>
<dbReference type="SMART" id="SM00710">
    <property type="entry name" value="PbH1"/>
    <property type="match status" value="7"/>
</dbReference>